<dbReference type="GO" id="GO:0003700">
    <property type="term" value="F:DNA-binding transcription factor activity"/>
    <property type="evidence" value="ECO:0007669"/>
    <property type="project" value="InterPro"/>
</dbReference>
<sequence>MKISYTSEPGLDISRMSIRLLSAELHTGSSGELVEQHLTIPGVFIALIGGGGELIRESGGVRLERDHIYACPPESTFGLAAGAGSDLSVVILRFQLRSDNRDPADLEAIRRLYSELDGLRLNPPGHLASFCRKMHEHLASGDRMRSWRAQLDMGELLYQLLNEGKKPARDGAKHDLDRARHYMREHYKEELSIERLASVAGFSPKYFVDVFKKTYGISALDELTQIRMNQAKKLMLRSDRLLRDIAHEVGYADEFYFSRKFKQVVGMPPTAYMKKRGRRVAAYGSTALIGYMLPLGIIPYAAPLHPKWCKYYGDRYGADIPVHMNAYRQNHYKEQNMALLEQAKPELIVTSGGLEEKERARLSAIAPLIELPGDERDWKTNLAALAEALGEQAEQQLWLRRFEEKAALVRQQVQSDSAAGGRGKKVAALKLLKGKLSLFVSSGLHDTLHVELGLELAAGEAGQEFNMPVTARQLAELDADLVLLLVCQESETLASWSALKESTEWMSLPFVRDNRLRLISSEPWREYSPVAISRILDECAELLTGNCP</sequence>
<dbReference type="InterPro" id="IPR018060">
    <property type="entry name" value="HTH_AraC"/>
</dbReference>
<keyword evidence="1" id="KW-0805">Transcription regulation</keyword>
<dbReference type="SMART" id="SM00342">
    <property type="entry name" value="HTH_ARAC"/>
    <property type="match status" value="1"/>
</dbReference>
<dbReference type="InterPro" id="IPR018062">
    <property type="entry name" value="HTH_AraC-typ_CS"/>
</dbReference>
<proteinExistence type="predicted"/>
<dbReference type="GO" id="GO:0043565">
    <property type="term" value="F:sequence-specific DNA binding"/>
    <property type="evidence" value="ECO:0007669"/>
    <property type="project" value="InterPro"/>
</dbReference>
<dbReference type="Pfam" id="PF12833">
    <property type="entry name" value="HTH_18"/>
    <property type="match status" value="1"/>
</dbReference>
<accession>A0A9X2SDH6</accession>
<keyword evidence="3" id="KW-0804">Transcription</keyword>
<evidence type="ECO:0000259" key="5">
    <source>
        <dbReference type="PROSITE" id="PS01124"/>
    </source>
</evidence>
<name>A0A9X2SDH6_9BACL</name>
<dbReference type="SUPFAM" id="SSF46689">
    <property type="entry name" value="Homeodomain-like"/>
    <property type="match status" value="2"/>
</dbReference>
<dbReference type="EMBL" id="JANIPJ010000036">
    <property type="protein sequence ID" value="MCR2807893.1"/>
    <property type="molecule type" value="Genomic_DNA"/>
</dbReference>
<keyword evidence="4" id="KW-1133">Transmembrane helix</keyword>
<dbReference type="Pfam" id="PF01497">
    <property type="entry name" value="Peripla_BP_2"/>
    <property type="match status" value="1"/>
</dbReference>
<dbReference type="InterPro" id="IPR050204">
    <property type="entry name" value="AraC_XylS_family_regulators"/>
</dbReference>
<evidence type="ECO:0000259" key="6">
    <source>
        <dbReference type="PROSITE" id="PS50983"/>
    </source>
</evidence>
<gene>
    <name evidence="7" type="ORF">NQZ67_28860</name>
</gene>
<evidence type="ECO:0000256" key="4">
    <source>
        <dbReference type="SAM" id="Phobius"/>
    </source>
</evidence>
<dbReference type="Gene3D" id="1.10.10.60">
    <property type="entry name" value="Homeodomain-like"/>
    <property type="match status" value="2"/>
</dbReference>
<feature type="domain" description="HTH araC/xylS-type" evidence="5">
    <location>
        <begin position="177"/>
        <end position="275"/>
    </location>
</feature>
<evidence type="ECO:0000313" key="8">
    <source>
        <dbReference type="Proteomes" id="UP001141950"/>
    </source>
</evidence>
<reference evidence="7" key="1">
    <citation type="submission" date="2022-08" db="EMBL/GenBank/DDBJ databases">
        <title>The genomic sequence of strain Paenibacillus sp. SCIV0701.</title>
        <authorList>
            <person name="Zhao H."/>
        </authorList>
    </citation>
    <scope>NUCLEOTIDE SEQUENCE</scope>
    <source>
        <strain evidence="7">SCIV0701</strain>
    </source>
</reference>
<dbReference type="RefSeq" id="WP_257452783.1">
    <property type="nucleotide sequence ID" value="NZ_JANIPJ010000036.1"/>
</dbReference>
<dbReference type="InterPro" id="IPR002491">
    <property type="entry name" value="ABC_transptr_periplasmic_BD"/>
</dbReference>
<evidence type="ECO:0000256" key="3">
    <source>
        <dbReference type="ARBA" id="ARBA00023163"/>
    </source>
</evidence>
<dbReference type="SUPFAM" id="SSF53807">
    <property type="entry name" value="Helical backbone' metal receptor"/>
    <property type="match status" value="1"/>
</dbReference>
<comment type="caution">
    <text evidence="7">The sequence shown here is derived from an EMBL/GenBank/DDBJ whole genome shotgun (WGS) entry which is preliminary data.</text>
</comment>
<keyword evidence="2" id="KW-0238">DNA-binding</keyword>
<protein>
    <submittedName>
        <fullName evidence="7">AraC family transcriptional regulator</fullName>
    </submittedName>
</protein>
<evidence type="ECO:0000256" key="1">
    <source>
        <dbReference type="ARBA" id="ARBA00023015"/>
    </source>
</evidence>
<dbReference type="Gene3D" id="3.40.50.1980">
    <property type="entry name" value="Nitrogenase molybdenum iron protein domain"/>
    <property type="match status" value="2"/>
</dbReference>
<dbReference type="PROSITE" id="PS50983">
    <property type="entry name" value="FE_B12_PBP"/>
    <property type="match status" value="1"/>
</dbReference>
<organism evidence="7 8">
    <name type="scientific">Paenibacillus soyae</name>
    <dbReference type="NCBI Taxonomy" id="2969249"/>
    <lineage>
        <taxon>Bacteria</taxon>
        <taxon>Bacillati</taxon>
        <taxon>Bacillota</taxon>
        <taxon>Bacilli</taxon>
        <taxon>Bacillales</taxon>
        <taxon>Paenibacillaceae</taxon>
        <taxon>Paenibacillus</taxon>
    </lineage>
</organism>
<keyword evidence="4" id="KW-0472">Membrane</keyword>
<evidence type="ECO:0000313" key="7">
    <source>
        <dbReference type="EMBL" id="MCR2807893.1"/>
    </source>
</evidence>
<dbReference type="AlphaFoldDB" id="A0A9X2SDH6"/>
<feature type="transmembrane region" description="Helical" evidence="4">
    <location>
        <begin position="280"/>
        <end position="302"/>
    </location>
</feature>
<feature type="domain" description="Fe/B12 periplasmic-binding" evidence="6">
    <location>
        <begin position="278"/>
        <end position="547"/>
    </location>
</feature>
<evidence type="ECO:0000256" key="2">
    <source>
        <dbReference type="ARBA" id="ARBA00023125"/>
    </source>
</evidence>
<dbReference type="PROSITE" id="PS00041">
    <property type="entry name" value="HTH_ARAC_FAMILY_1"/>
    <property type="match status" value="1"/>
</dbReference>
<dbReference type="PROSITE" id="PS01124">
    <property type="entry name" value="HTH_ARAC_FAMILY_2"/>
    <property type="match status" value="1"/>
</dbReference>
<dbReference type="Proteomes" id="UP001141950">
    <property type="component" value="Unassembled WGS sequence"/>
</dbReference>
<dbReference type="PANTHER" id="PTHR46796">
    <property type="entry name" value="HTH-TYPE TRANSCRIPTIONAL ACTIVATOR RHAS-RELATED"/>
    <property type="match status" value="1"/>
</dbReference>
<keyword evidence="8" id="KW-1185">Reference proteome</keyword>
<dbReference type="InterPro" id="IPR009057">
    <property type="entry name" value="Homeodomain-like_sf"/>
</dbReference>
<keyword evidence="4" id="KW-0812">Transmembrane</keyword>